<proteinExistence type="predicted"/>
<dbReference type="EMBL" id="OR472445">
    <property type="protein sequence ID" value="WNV45699.1"/>
    <property type="molecule type" value="Genomic_DNA"/>
</dbReference>
<accession>A0AB38Z3Q0</accession>
<protein>
    <submittedName>
        <fullName evidence="1">Uncharacterized protein</fullName>
    </submittedName>
</protein>
<name>A0AB38Z3Q0_9CAUD</name>
<sequence>MEVTVKRGKGRPTKSEQVRIQETRASFLIKELLPDIVKDLFTIGQDSTVDPSVRVSALTALLNYTGKEGGGEDVLLPGVLGLSTTLKTNPKTWVYLQKLESEERVVYKFGISSKPEQRLKQQSRKSVFTHKLLSAVGPFSYSEARKIEKEIAGAISETPLSQNDLPDGWTETFSEKDLPQVNKIFNKYL</sequence>
<reference evidence="1" key="1">
    <citation type="submission" date="2023-08" db="EMBL/GenBank/DDBJ databases">
        <authorList>
            <person name="Rotman E.R."/>
            <person name="Mimee M."/>
        </authorList>
    </citation>
    <scope>NUCLEOTIDE SEQUENCE</scope>
</reference>
<gene>
    <name evidence="1" type="ORF">FVZTVLPZ_CDS0202</name>
</gene>
<evidence type="ECO:0000313" key="1">
    <source>
        <dbReference type="EMBL" id="WNV45699.1"/>
    </source>
</evidence>
<organism evidence="1">
    <name type="scientific">Klebsiella phage vB_KpnM_Iguana_ER37</name>
    <dbReference type="NCBI Taxonomy" id="3076781"/>
    <lineage>
        <taxon>Viruses</taxon>
        <taxon>Duplodnaviria</taxon>
        <taxon>Heunggongvirae</taxon>
        <taxon>Uroviricota</taxon>
        <taxon>Caudoviricetes</taxon>
    </lineage>
</organism>